<evidence type="ECO:0000313" key="1">
    <source>
        <dbReference type="Proteomes" id="UP000087766"/>
    </source>
</evidence>
<evidence type="ECO:0000313" key="2">
    <source>
        <dbReference type="RefSeq" id="XP_022631952.1"/>
    </source>
</evidence>
<protein>
    <submittedName>
        <fullName evidence="2">Uncharacterized protein LOC111240694</fullName>
    </submittedName>
</protein>
<dbReference type="KEGG" id="vra:111240694"/>
<sequence length="194" mass="21695">MFVDAVAGGSLLDKTPTEARKLLSKMAGNDPDEVSGQQRTQVYSELNLPIEFSEVQENFHAFELLKVEPMKPDLNSTFNMPVHSDILDSAFQIEHINIPIVVSDTCIDLNSILYDSLDDAADDLEIELKEARNFGRLGEVPIPIPNTQQLPVEEELLLQQFNWKSEKQNLAPARAMLLKLSPGQKQIGPARELL</sequence>
<name>A0A3Q0ENZ9_VIGRR</name>
<dbReference type="RefSeq" id="XP_022631952.1">
    <property type="nucleotide sequence ID" value="XM_022776231.1"/>
</dbReference>
<dbReference type="GeneID" id="111240694"/>
<gene>
    <name evidence="2" type="primary">LOC111240694</name>
</gene>
<dbReference type="Proteomes" id="UP000087766">
    <property type="component" value="Unplaced"/>
</dbReference>
<accession>A0A3Q0ENZ9</accession>
<keyword evidence="1" id="KW-1185">Reference proteome</keyword>
<dbReference type="OrthoDB" id="10522248at2759"/>
<reference evidence="2" key="1">
    <citation type="submission" date="2025-08" db="UniProtKB">
        <authorList>
            <consortium name="RefSeq"/>
        </authorList>
    </citation>
    <scope>IDENTIFICATION</scope>
    <source>
        <tissue evidence="2">Leaf</tissue>
    </source>
</reference>
<dbReference type="AlphaFoldDB" id="A0A3Q0ENZ9"/>
<proteinExistence type="predicted"/>
<organism evidence="1 2">
    <name type="scientific">Vigna radiata var. radiata</name>
    <name type="common">Mung bean</name>
    <name type="synonym">Phaseolus aureus</name>
    <dbReference type="NCBI Taxonomy" id="3916"/>
    <lineage>
        <taxon>Eukaryota</taxon>
        <taxon>Viridiplantae</taxon>
        <taxon>Streptophyta</taxon>
        <taxon>Embryophyta</taxon>
        <taxon>Tracheophyta</taxon>
        <taxon>Spermatophyta</taxon>
        <taxon>Magnoliopsida</taxon>
        <taxon>eudicotyledons</taxon>
        <taxon>Gunneridae</taxon>
        <taxon>Pentapetalae</taxon>
        <taxon>rosids</taxon>
        <taxon>fabids</taxon>
        <taxon>Fabales</taxon>
        <taxon>Fabaceae</taxon>
        <taxon>Papilionoideae</taxon>
        <taxon>50 kb inversion clade</taxon>
        <taxon>NPAAA clade</taxon>
        <taxon>indigoferoid/millettioid clade</taxon>
        <taxon>Phaseoleae</taxon>
        <taxon>Vigna</taxon>
    </lineage>
</organism>